<dbReference type="PANTHER" id="PTHR32100">
    <property type="entry name" value="OMEGA-6 FATTY ACID DESATURASE, CHLOROPLASTIC"/>
    <property type="match status" value="1"/>
</dbReference>
<feature type="transmembrane region" description="Helical" evidence="2">
    <location>
        <begin position="54"/>
        <end position="74"/>
    </location>
</feature>
<dbReference type="VEuPathDB" id="AmoebaDB:ACA1_128990"/>
<dbReference type="RefSeq" id="XP_004338994.1">
    <property type="nucleotide sequence ID" value="XM_004338946.1"/>
</dbReference>
<organism evidence="4 5">
    <name type="scientific">Acanthamoeba castellanii (strain ATCC 30010 / Neff)</name>
    <dbReference type="NCBI Taxonomy" id="1257118"/>
    <lineage>
        <taxon>Eukaryota</taxon>
        <taxon>Amoebozoa</taxon>
        <taxon>Discosea</taxon>
        <taxon>Longamoebia</taxon>
        <taxon>Centramoebida</taxon>
        <taxon>Acanthamoebidae</taxon>
        <taxon>Acanthamoeba</taxon>
    </lineage>
</organism>
<gene>
    <name evidence="4" type="ORF">ACA1_128990</name>
</gene>
<accession>L8GY15</accession>
<dbReference type="CDD" id="cd03507">
    <property type="entry name" value="Delta12-FADS-like"/>
    <property type="match status" value="1"/>
</dbReference>
<protein>
    <submittedName>
        <fullName evidence="4">Bifunctional microsomal desaturase</fullName>
    </submittedName>
</protein>
<evidence type="ECO:0000256" key="2">
    <source>
        <dbReference type="SAM" id="Phobius"/>
    </source>
</evidence>
<keyword evidence="2" id="KW-1133">Transmembrane helix</keyword>
<dbReference type="Proteomes" id="UP000011083">
    <property type="component" value="Unassembled WGS sequence"/>
</dbReference>
<feature type="region of interest" description="Disordered" evidence="1">
    <location>
        <begin position="1"/>
        <end position="20"/>
    </location>
</feature>
<feature type="domain" description="Fatty acid desaturase" evidence="3">
    <location>
        <begin position="89"/>
        <end position="371"/>
    </location>
</feature>
<reference evidence="4 5" key="1">
    <citation type="journal article" date="2013" name="Genome Biol.">
        <title>Genome of Acanthamoeba castellanii highlights extensive lateral gene transfer and early evolution of tyrosine kinase signaling.</title>
        <authorList>
            <person name="Clarke M."/>
            <person name="Lohan A.J."/>
            <person name="Liu B."/>
            <person name="Lagkouvardos I."/>
            <person name="Roy S."/>
            <person name="Zafar N."/>
            <person name="Bertelli C."/>
            <person name="Schilde C."/>
            <person name="Kianianmomeni A."/>
            <person name="Burglin T.R."/>
            <person name="Frech C."/>
            <person name="Turcotte B."/>
            <person name="Kopec K.O."/>
            <person name="Synnott J.M."/>
            <person name="Choo C."/>
            <person name="Paponov I."/>
            <person name="Finkler A."/>
            <person name="Soon Heng Tan C."/>
            <person name="Hutchins A.P."/>
            <person name="Weinmeier T."/>
            <person name="Rattei T."/>
            <person name="Chu J.S."/>
            <person name="Gimenez G."/>
            <person name="Irimia M."/>
            <person name="Rigden D.J."/>
            <person name="Fitzpatrick D.A."/>
            <person name="Lorenzo-Morales J."/>
            <person name="Bateman A."/>
            <person name="Chiu C.H."/>
            <person name="Tang P."/>
            <person name="Hegemann P."/>
            <person name="Fromm H."/>
            <person name="Raoult D."/>
            <person name="Greub G."/>
            <person name="Miranda-Saavedra D."/>
            <person name="Chen N."/>
            <person name="Nash P."/>
            <person name="Ginger M.L."/>
            <person name="Horn M."/>
            <person name="Schaap P."/>
            <person name="Caler L."/>
            <person name="Loftus B."/>
        </authorList>
    </citation>
    <scope>NUCLEOTIDE SEQUENCE [LARGE SCALE GENOMIC DNA]</scope>
    <source>
        <strain evidence="4 5">Neff</strain>
    </source>
</reference>
<dbReference type="KEGG" id="acan:ACA1_128990"/>
<feature type="transmembrane region" description="Helical" evidence="2">
    <location>
        <begin position="236"/>
        <end position="254"/>
    </location>
</feature>
<feature type="transmembrane region" description="Helical" evidence="2">
    <location>
        <begin position="303"/>
        <end position="323"/>
    </location>
</feature>
<dbReference type="OMA" id="FYLFHNY"/>
<dbReference type="AlphaFoldDB" id="L8GY15"/>
<dbReference type="EMBL" id="KB007979">
    <property type="protein sequence ID" value="ELR16981.1"/>
    <property type="molecule type" value="Genomic_DNA"/>
</dbReference>
<name>L8GY15_ACACF</name>
<evidence type="ECO:0000313" key="4">
    <source>
        <dbReference type="EMBL" id="ELR16981.1"/>
    </source>
</evidence>
<feature type="transmembrane region" description="Helical" evidence="2">
    <location>
        <begin position="86"/>
        <end position="108"/>
    </location>
</feature>
<proteinExistence type="predicted"/>
<feature type="transmembrane region" description="Helical" evidence="2">
    <location>
        <begin position="193"/>
        <end position="210"/>
    </location>
</feature>
<evidence type="ECO:0000259" key="3">
    <source>
        <dbReference type="Pfam" id="PF00487"/>
    </source>
</evidence>
<feature type="compositionally biased region" description="Polar residues" evidence="1">
    <location>
        <begin position="1"/>
        <end position="11"/>
    </location>
</feature>
<keyword evidence="5" id="KW-1185">Reference proteome</keyword>
<dbReference type="STRING" id="1257118.L8GY15"/>
<evidence type="ECO:0000256" key="1">
    <source>
        <dbReference type="SAM" id="MobiDB-lite"/>
    </source>
</evidence>
<dbReference type="OrthoDB" id="1461976at2759"/>
<sequence>MTITTTQTLNQKAAKKGGKERAPIIPKENAPFTLGQIKGAIPPHLFKHSMLKSFSYLGVDLLESTIWLFLILYLDGLTKENTLLNWTCWVAYWLYQGLTWTGIWVLAHECGHGGFVAQEWLNDTVGFIFHTVLYVPYFSWKFSHAKHHHYTNHMTKDEPFVPHTITPEQRAKVDQGELPHPNKPSLFAFYERWVIPFVMLFLGWPLYLSINASGPPKKELVSHYDPKASIFNKKDWWKILLSDLGLVAWTLALWKLGETFGFGLVAALYIPPVLVTNSYLVAITFLQHTDDILPHYDATEWTWLRLASLFIVIVIIMGALCTVDRSLGWFGDYKTHHIVDTHVTHHIFSYLPFYNAEEATKAIKPVLKEYHCEDKRGFFHFWYLFFKTAAENSVVDNETNKSPGIFYFFREEIKHGKAH</sequence>
<feature type="transmembrane region" description="Helical" evidence="2">
    <location>
        <begin position="120"/>
        <end position="140"/>
    </location>
</feature>
<keyword evidence="2" id="KW-0812">Transmembrane</keyword>
<evidence type="ECO:0000313" key="5">
    <source>
        <dbReference type="Proteomes" id="UP000011083"/>
    </source>
</evidence>
<dbReference type="InterPro" id="IPR005804">
    <property type="entry name" value="FA_desaturase_dom"/>
</dbReference>
<dbReference type="GO" id="GO:0016491">
    <property type="term" value="F:oxidoreductase activity"/>
    <property type="evidence" value="ECO:0007669"/>
    <property type="project" value="InterPro"/>
</dbReference>
<dbReference type="Pfam" id="PF00487">
    <property type="entry name" value="FA_desaturase"/>
    <property type="match status" value="1"/>
</dbReference>
<dbReference type="GeneID" id="14917697"/>
<dbReference type="GO" id="GO:0006629">
    <property type="term" value="P:lipid metabolic process"/>
    <property type="evidence" value="ECO:0007669"/>
    <property type="project" value="InterPro"/>
</dbReference>
<keyword evidence="2" id="KW-0472">Membrane</keyword>
<dbReference type="InterPro" id="IPR012171">
    <property type="entry name" value="Fatty_acid_desaturase"/>
</dbReference>
<feature type="transmembrane region" description="Helical" evidence="2">
    <location>
        <begin position="261"/>
        <end position="283"/>
    </location>
</feature>